<dbReference type="GO" id="GO:0016301">
    <property type="term" value="F:kinase activity"/>
    <property type="evidence" value="ECO:0007669"/>
    <property type="project" value="UniProtKB-KW"/>
</dbReference>
<organism evidence="1 2">
    <name type="scientific">Phaeobacter gallaeciensis</name>
    <dbReference type="NCBI Taxonomy" id="60890"/>
    <lineage>
        <taxon>Bacteria</taxon>
        <taxon>Pseudomonadati</taxon>
        <taxon>Pseudomonadota</taxon>
        <taxon>Alphaproteobacteria</taxon>
        <taxon>Rhodobacterales</taxon>
        <taxon>Roseobacteraceae</taxon>
        <taxon>Phaeobacter</taxon>
    </lineage>
</organism>
<dbReference type="Gene3D" id="1.10.510.10">
    <property type="entry name" value="Transferase(Phosphotransferase) domain 1"/>
    <property type="match status" value="1"/>
</dbReference>
<keyword evidence="2" id="KW-1185">Reference proteome</keyword>
<gene>
    <name evidence="1" type="primary">strB</name>
    <name evidence="1" type="ORF">JL2886_00780</name>
</gene>
<dbReference type="GO" id="GO:0016773">
    <property type="term" value="F:phosphotransferase activity, alcohol group as acceptor"/>
    <property type="evidence" value="ECO:0007669"/>
    <property type="project" value="InterPro"/>
</dbReference>
<dbReference type="AlphaFoldDB" id="A0A1B0ZNF1"/>
<dbReference type="GO" id="GO:0019748">
    <property type="term" value="P:secondary metabolic process"/>
    <property type="evidence" value="ECO:0007669"/>
    <property type="project" value="InterPro"/>
</dbReference>
<dbReference type="EMBL" id="CP015124">
    <property type="protein sequence ID" value="ANP35706.1"/>
    <property type="molecule type" value="Genomic_DNA"/>
</dbReference>
<evidence type="ECO:0000313" key="1">
    <source>
        <dbReference type="EMBL" id="ANP35706.1"/>
    </source>
</evidence>
<keyword evidence="1" id="KW-0808">Transferase</keyword>
<dbReference type="OrthoDB" id="3638028at2"/>
<sequence>MKPPEDVLAAFRVMAPEWIATTAIASLWKVSRAGGGAAVLKYYGARGMGSEADGFRFLQAAPEDCAARVYGLRPDAALIEWLEGPSLADLAIAGEDETAARELVRVASGLHPGTGQAPEGYPRLEDRFDALFHLKPAPSCAAGDKAAIAACQTLACELLNTQIDVRPLHGDLHHGNVMKTPRGYCAFDAKGIVGERTYELANAFRHPYGNPDLTRDPRRIGMLADLWSVGFAVDRQRLLQWAAVKCALSIAWRSKGRLAQDDELDLLAALLSCATGQDLSRV</sequence>
<dbReference type="Pfam" id="PF04655">
    <property type="entry name" value="APH_6_hur"/>
    <property type="match status" value="1"/>
</dbReference>
<keyword evidence="1" id="KW-0418">Kinase</keyword>
<dbReference type="InterPro" id="IPR011009">
    <property type="entry name" value="Kinase-like_dom_sf"/>
</dbReference>
<evidence type="ECO:0000313" key="2">
    <source>
        <dbReference type="Proteomes" id="UP000092565"/>
    </source>
</evidence>
<dbReference type="RefSeq" id="WP_133245390.1">
    <property type="nucleotide sequence ID" value="NZ_CP015124.1"/>
</dbReference>
<proteinExistence type="predicted"/>
<accession>A0A1B0ZNF1</accession>
<name>A0A1B0ZNF1_9RHOB</name>
<dbReference type="SUPFAM" id="SSF56112">
    <property type="entry name" value="Protein kinase-like (PK-like)"/>
    <property type="match status" value="1"/>
</dbReference>
<dbReference type="InterPro" id="IPR006748">
    <property type="entry name" value="NH2Glyco/OHUrea_AB-resist_kin"/>
</dbReference>
<dbReference type="Proteomes" id="UP000092565">
    <property type="component" value="Chromosome"/>
</dbReference>
<protein>
    <submittedName>
        <fullName evidence="1">Streptomycin 3''-kinase</fullName>
    </submittedName>
</protein>
<reference evidence="1 2" key="1">
    <citation type="submission" date="2016-04" db="EMBL/GenBank/DDBJ databases">
        <authorList>
            <person name="Evans L.H."/>
            <person name="Alamgir A."/>
            <person name="Owens N."/>
            <person name="Weber N.D."/>
            <person name="Virtaneva K."/>
            <person name="Barbian K."/>
            <person name="Babar A."/>
            <person name="Rosenke K."/>
        </authorList>
    </citation>
    <scope>NUCLEOTIDE SEQUENCE [LARGE SCALE GENOMIC DNA]</scope>
    <source>
        <strain evidence="1 2">JL2886</strain>
    </source>
</reference>